<dbReference type="GO" id="GO:0005737">
    <property type="term" value="C:cytoplasm"/>
    <property type="evidence" value="ECO:0007669"/>
    <property type="project" value="UniProtKB-SubCell"/>
</dbReference>
<comment type="cofactor">
    <cofactor evidence="1 4">
        <name>a divalent metal cation</name>
        <dbReference type="ChEBI" id="CHEBI:60240"/>
    </cofactor>
</comment>
<dbReference type="CDD" id="cd00555">
    <property type="entry name" value="Maf"/>
    <property type="match status" value="1"/>
</dbReference>
<dbReference type="InterPro" id="IPR003697">
    <property type="entry name" value="Maf-like"/>
</dbReference>
<comment type="caution">
    <text evidence="4">Lacks conserved residue(s) required for the propagation of feature annotation.</text>
</comment>
<comment type="subcellular location">
    <subcellularLocation>
        <location evidence="4">Cytoplasm</location>
    </subcellularLocation>
</comment>
<feature type="active site" description="Proton acceptor" evidence="4">
    <location>
        <position position="72"/>
    </location>
</feature>
<comment type="function">
    <text evidence="4">Nucleoside triphosphate pyrophosphatase that hydrolyzes dTTP and UTP. May have a dual role in cell division arrest and in preventing the incorporation of modified nucleotides into cellular nucleic acids.</text>
</comment>
<feature type="site" description="Important for substrate specificity" evidence="4">
    <location>
        <position position="13"/>
    </location>
</feature>
<feature type="site" description="Important for substrate specificity" evidence="4">
    <location>
        <position position="155"/>
    </location>
</feature>
<dbReference type="EMBL" id="CP032096">
    <property type="protein sequence ID" value="QBZ83537.1"/>
    <property type="molecule type" value="Genomic_DNA"/>
</dbReference>
<evidence type="ECO:0000313" key="5">
    <source>
        <dbReference type="EMBL" id="QBZ83537.1"/>
    </source>
</evidence>
<sequence>MKRRLYLSSSSPRRKELLDQAGIQFDLVNAPVEETGLPNESPESFVLRMAVEKALSGFNKVPGKDVWVLGSDTIILKDGKVFGKPKHKMDAYRMLMSFSGETHTVMTSIAIVNDGAVYSDVCQTKVFFRSISDSEFEQYWATGEAEDKAGAYGIQGQAAKFIEKIEGNYSAVMGLPLYELDKLLKESNFYSE</sequence>
<dbReference type="SUPFAM" id="SSF52972">
    <property type="entry name" value="ITPase-like"/>
    <property type="match status" value="1"/>
</dbReference>
<evidence type="ECO:0000256" key="1">
    <source>
        <dbReference type="ARBA" id="ARBA00001968"/>
    </source>
</evidence>
<dbReference type="Proteomes" id="UP000296201">
    <property type="component" value="Chromosome"/>
</dbReference>
<dbReference type="PANTHER" id="PTHR43213:SF5">
    <property type="entry name" value="BIFUNCTIONAL DTTP_UTP PYROPHOSPHATASE_METHYLTRANSFERASE PROTEIN-RELATED"/>
    <property type="match status" value="1"/>
</dbReference>
<proteinExistence type="inferred from homology"/>
<dbReference type="AlphaFoldDB" id="A0A4P7P0E2"/>
<dbReference type="Pfam" id="PF02545">
    <property type="entry name" value="Maf"/>
    <property type="match status" value="1"/>
</dbReference>
<feature type="site" description="Important for substrate specificity" evidence="4">
    <location>
        <position position="73"/>
    </location>
</feature>
<dbReference type="PIRSF" id="PIRSF006305">
    <property type="entry name" value="Maf"/>
    <property type="match status" value="1"/>
</dbReference>
<dbReference type="GO" id="GO:0036221">
    <property type="term" value="F:UTP diphosphatase activity"/>
    <property type="evidence" value="ECO:0007669"/>
    <property type="project" value="RHEA"/>
</dbReference>
<dbReference type="OrthoDB" id="9807767at2"/>
<name>A0A4P7P0E2_9GAMM</name>
<keyword evidence="6" id="KW-1185">Reference proteome</keyword>
<protein>
    <recommendedName>
        <fullName evidence="4">dTTP/UTP pyrophosphatase</fullName>
        <shortName evidence="4">dTTPase/UTPase</shortName>
        <ecNumber evidence="4">3.6.1.9</ecNumber>
    </recommendedName>
    <alternativeName>
        <fullName evidence="4">Nucleoside triphosphate pyrophosphatase</fullName>
    </alternativeName>
    <alternativeName>
        <fullName evidence="4">Nucleotide pyrophosphatase</fullName>
        <shortName evidence="4">Nucleotide PPase</shortName>
    </alternativeName>
</protein>
<dbReference type="PANTHER" id="PTHR43213">
    <property type="entry name" value="BIFUNCTIONAL DTTP/UTP PYROPHOSPHATASE/METHYLTRANSFERASE PROTEIN-RELATED"/>
    <property type="match status" value="1"/>
</dbReference>
<comment type="catalytic activity">
    <reaction evidence="4">
        <text>UTP + H2O = UMP + diphosphate + H(+)</text>
        <dbReference type="Rhea" id="RHEA:29395"/>
        <dbReference type="ChEBI" id="CHEBI:15377"/>
        <dbReference type="ChEBI" id="CHEBI:15378"/>
        <dbReference type="ChEBI" id="CHEBI:33019"/>
        <dbReference type="ChEBI" id="CHEBI:46398"/>
        <dbReference type="ChEBI" id="CHEBI:57865"/>
        <dbReference type="EC" id="3.6.1.9"/>
    </reaction>
</comment>
<organism evidence="5 6">
    <name type="scientific">Hydrogenovibrio crunogenus</name>
    <dbReference type="NCBI Taxonomy" id="39765"/>
    <lineage>
        <taxon>Bacteria</taxon>
        <taxon>Pseudomonadati</taxon>
        <taxon>Pseudomonadota</taxon>
        <taxon>Gammaproteobacteria</taxon>
        <taxon>Thiotrichales</taxon>
        <taxon>Piscirickettsiaceae</taxon>
        <taxon>Hydrogenovibrio</taxon>
    </lineage>
</organism>
<evidence type="ECO:0000256" key="2">
    <source>
        <dbReference type="ARBA" id="ARBA00022801"/>
    </source>
</evidence>
<gene>
    <name evidence="5" type="primary">yhdE</name>
    <name evidence="5" type="ORF">GHNINEIG_01597</name>
</gene>
<keyword evidence="3 4" id="KW-0546">Nucleotide metabolism</keyword>
<comment type="catalytic activity">
    <reaction evidence="4">
        <text>dTTP + H2O = dTMP + diphosphate + H(+)</text>
        <dbReference type="Rhea" id="RHEA:28534"/>
        <dbReference type="ChEBI" id="CHEBI:15377"/>
        <dbReference type="ChEBI" id="CHEBI:15378"/>
        <dbReference type="ChEBI" id="CHEBI:33019"/>
        <dbReference type="ChEBI" id="CHEBI:37568"/>
        <dbReference type="ChEBI" id="CHEBI:63528"/>
        <dbReference type="EC" id="3.6.1.9"/>
    </reaction>
</comment>
<reference evidence="5 6" key="1">
    <citation type="submission" date="2018-08" db="EMBL/GenBank/DDBJ databases">
        <title>Horizontal acquisition of hydrogen conversion ability and other habitat adaptations in Hydrogenovibrio crunogenus strains.</title>
        <authorList>
            <person name="Gonnella G."/>
            <person name="Adam N."/>
            <person name="Perner M."/>
        </authorList>
    </citation>
    <scope>NUCLEOTIDE SEQUENCE [LARGE SCALE GENOMIC DNA]</scope>
    <source>
        <strain evidence="5 6">SP-41</strain>
    </source>
</reference>
<dbReference type="RefSeq" id="WP_135796147.1">
    <property type="nucleotide sequence ID" value="NZ_CP032096.1"/>
</dbReference>
<accession>A0A4P7P0E2</accession>
<dbReference type="InterPro" id="IPR029001">
    <property type="entry name" value="ITPase-like_fam"/>
</dbReference>
<keyword evidence="4" id="KW-0963">Cytoplasm</keyword>
<keyword evidence="2 4" id="KW-0378">Hydrolase</keyword>
<evidence type="ECO:0000256" key="3">
    <source>
        <dbReference type="ARBA" id="ARBA00023080"/>
    </source>
</evidence>
<dbReference type="EC" id="3.6.1.9" evidence="4"/>
<dbReference type="Gene3D" id="3.90.950.10">
    <property type="match status" value="1"/>
</dbReference>
<dbReference type="HAMAP" id="MF_00528">
    <property type="entry name" value="Maf"/>
    <property type="match status" value="1"/>
</dbReference>
<dbReference type="GO" id="GO:0036218">
    <property type="term" value="F:dTTP diphosphatase activity"/>
    <property type="evidence" value="ECO:0007669"/>
    <property type="project" value="RHEA"/>
</dbReference>
<dbReference type="NCBIfam" id="TIGR00172">
    <property type="entry name" value="maf"/>
    <property type="match status" value="1"/>
</dbReference>
<evidence type="ECO:0000256" key="4">
    <source>
        <dbReference type="HAMAP-Rule" id="MF_00528"/>
    </source>
</evidence>
<evidence type="ECO:0000313" key="6">
    <source>
        <dbReference type="Proteomes" id="UP000296201"/>
    </source>
</evidence>
<comment type="similarity">
    <text evidence="4">Belongs to the Maf family. YhdE subfamily.</text>
</comment>
<dbReference type="GO" id="GO:0009117">
    <property type="term" value="P:nucleotide metabolic process"/>
    <property type="evidence" value="ECO:0007669"/>
    <property type="project" value="UniProtKB-KW"/>
</dbReference>